<evidence type="ECO:0000313" key="1">
    <source>
        <dbReference type="EMBL" id="CAL4985350.1"/>
    </source>
</evidence>
<dbReference type="AlphaFoldDB" id="A0ABC9B102"/>
<evidence type="ECO:0000313" key="3">
    <source>
        <dbReference type="Proteomes" id="UP001497457"/>
    </source>
</evidence>
<evidence type="ECO:0008006" key="4">
    <source>
        <dbReference type="Google" id="ProtNLM"/>
    </source>
</evidence>
<dbReference type="PANTHER" id="PTHR36482">
    <property type="entry name" value="OSJNBA0024J22.15 PROTEIN"/>
    <property type="match status" value="1"/>
</dbReference>
<dbReference type="PANTHER" id="PTHR36482:SF7">
    <property type="entry name" value="OS04G0308500 PROTEIN"/>
    <property type="match status" value="1"/>
</dbReference>
<organism evidence="2 3">
    <name type="scientific">Urochloa decumbens</name>
    <dbReference type="NCBI Taxonomy" id="240449"/>
    <lineage>
        <taxon>Eukaryota</taxon>
        <taxon>Viridiplantae</taxon>
        <taxon>Streptophyta</taxon>
        <taxon>Embryophyta</taxon>
        <taxon>Tracheophyta</taxon>
        <taxon>Spermatophyta</taxon>
        <taxon>Magnoliopsida</taxon>
        <taxon>Liliopsida</taxon>
        <taxon>Poales</taxon>
        <taxon>Poaceae</taxon>
        <taxon>PACMAD clade</taxon>
        <taxon>Panicoideae</taxon>
        <taxon>Panicodae</taxon>
        <taxon>Paniceae</taxon>
        <taxon>Melinidinae</taxon>
        <taxon>Urochloa</taxon>
    </lineage>
</organism>
<evidence type="ECO:0000313" key="2">
    <source>
        <dbReference type="EMBL" id="CAL4989080.1"/>
    </source>
</evidence>
<name>A0ABC9B102_9POAL</name>
<dbReference type="Proteomes" id="UP001497457">
    <property type="component" value="Chromosome 22rd"/>
</dbReference>
<dbReference type="EMBL" id="OZ075133">
    <property type="protein sequence ID" value="CAL4989080.1"/>
    <property type="molecule type" value="Genomic_DNA"/>
</dbReference>
<dbReference type="Pfam" id="PF21230">
    <property type="entry name" value="Nakanori"/>
    <property type="match status" value="1"/>
</dbReference>
<reference evidence="2 3" key="1">
    <citation type="submission" date="2024-10" db="EMBL/GenBank/DDBJ databases">
        <authorList>
            <person name="Ryan C."/>
        </authorList>
    </citation>
    <scope>NUCLEOTIDE SEQUENCE [LARGE SCALE GENOMIC DNA]</scope>
</reference>
<dbReference type="InterPro" id="IPR053085">
    <property type="entry name" value="Jasmonate-induced_protein"/>
</dbReference>
<keyword evidence="3" id="KW-1185">Reference proteome</keyword>
<sequence>MANCFGDVVDNFKLDTMIRYVGQKKTREDRAREATNLQNENSKHQKAVIHVDGLKWWWGTGVSTLCLLYNKTGDTLRYVADNDWFGHMGPTPYPTEIGNGQWASFLHVKRTAVASGSMAGVVYRGKDSNGNERDFLVCWSSPWGALQRNRSYCEIGNVGSFQSRWGAIFNNVSNAALEWNASRNLSSGRCSIHTSIGPRSSPYFTAYFSIPFSP</sequence>
<accession>A0ABC9B102</accession>
<dbReference type="Gene3D" id="2.60.270.50">
    <property type="match status" value="1"/>
</dbReference>
<protein>
    <recommendedName>
        <fullName evidence="4">23 kDa jasmonate-induced protein-like</fullName>
    </recommendedName>
</protein>
<dbReference type="Proteomes" id="UP001497457">
    <property type="component" value="Chromosome 23rd"/>
</dbReference>
<gene>
    <name evidence="1" type="ORF">URODEC1_LOCUS57911</name>
    <name evidence="2" type="ORF">URODEC1_LOCUS59564</name>
</gene>
<dbReference type="EMBL" id="OZ075132">
    <property type="protein sequence ID" value="CAL4985350.1"/>
    <property type="molecule type" value="Genomic_DNA"/>
</dbReference>
<proteinExistence type="predicted"/>
<dbReference type="InterPro" id="IPR049065">
    <property type="entry name" value="Nakanori"/>
</dbReference>